<comment type="caution">
    <text evidence="3">The sequence shown here is derived from an EMBL/GenBank/DDBJ whole genome shotgun (WGS) entry which is preliminary data.</text>
</comment>
<dbReference type="PANTHER" id="PTHR47354:SF2">
    <property type="entry name" value="BLR2392 PROTEIN"/>
    <property type="match status" value="1"/>
</dbReference>
<dbReference type="AlphaFoldDB" id="A0A933VUX2"/>
<dbReference type="Gene3D" id="3.10.20.30">
    <property type="match status" value="1"/>
</dbReference>
<dbReference type="InterPro" id="IPR036010">
    <property type="entry name" value="2Fe-2S_ferredoxin-like_sf"/>
</dbReference>
<dbReference type="InterPro" id="IPR001041">
    <property type="entry name" value="2Fe-2S_ferredoxin-type"/>
</dbReference>
<dbReference type="InterPro" id="IPR039261">
    <property type="entry name" value="FNR_nucleotide-bd"/>
</dbReference>
<dbReference type="InterPro" id="IPR050415">
    <property type="entry name" value="MRET"/>
</dbReference>
<dbReference type="PROSITE" id="PS00197">
    <property type="entry name" value="2FE2S_FER_1"/>
    <property type="match status" value="1"/>
</dbReference>
<name>A0A933VUX2_RHOPL</name>
<accession>A0A933VUX2</accession>
<protein>
    <submittedName>
        <fullName evidence="3">Oxidoreductase</fullName>
    </submittedName>
</protein>
<dbReference type="InterPro" id="IPR017927">
    <property type="entry name" value="FAD-bd_FR_type"/>
</dbReference>
<dbReference type="Gene3D" id="3.40.50.80">
    <property type="entry name" value="Nucleotide-binding domain of ferredoxin-NADP reductase (FNR) module"/>
    <property type="match status" value="1"/>
</dbReference>
<dbReference type="PANTHER" id="PTHR47354">
    <property type="entry name" value="NADH OXIDOREDUCTASE HCR"/>
    <property type="match status" value="1"/>
</dbReference>
<feature type="domain" description="FAD-binding FR-type" evidence="2">
    <location>
        <begin position="5"/>
        <end position="106"/>
    </location>
</feature>
<gene>
    <name evidence="3" type="ORF">HZA66_07150</name>
</gene>
<reference evidence="3" key="1">
    <citation type="submission" date="2020-07" db="EMBL/GenBank/DDBJ databases">
        <title>Huge and variable diversity of episymbiotic CPR bacteria and DPANN archaea in groundwater ecosystems.</title>
        <authorList>
            <person name="He C.Y."/>
            <person name="Keren R."/>
            <person name="Whittaker M."/>
            <person name="Farag I.F."/>
            <person name="Doudna J."/>
            <person name="Cate J.H.D."/>
            <person name="Banfield J.F."/>
        </authorList>
    </citation>
    <scope>NUCLEOTIDE SEQUENCE</scope>
    <source>
        <strain evidence="3">NC_groundwater_1818_Pr3_B-0.1um_66_35</strain>
    </source>
</reference>
<dbReference type="GO" id="GO:0051537">
    <property type="term" value="F:2 iron, 2 sulfur cluster binding"/>
    <property type="evidence" value="ECO:0007669"/>
    <property type="project" value="InterPro"/>
</dbReference>
<proteinExistence type="predicted"/>
<organism evidence="3 4">
    <name type="scientific">Rhodopseudomonas palustris</name>
    <dbReference type="NCBI Taxonomy" id="1076"/>
    <lineage>
        <taxon>Bacteria</taxon>
        <taxon>Pseudomonadati</taxon>
        <taxon>Pseudomonadota</taxon>
        <taxon>Alphaproteobacteria</taxon>
        <taxon>Hyphomicrobiales</taxon>
        <taxon>Nitrobacteraceae</taxon>
        <taxon>Rhodopseudomonas</taxon>
    </lineage>
</organism>
<dbReference type="SUPFAM" id="SSF52343">
    <property type="entry name" value="Ferredoxin reductase-like, C-terminal NADP-linked domain"/>
    <property type="match status" value="1"/>
</dbReference>
<dbReference type="CDD" id="cd06185">
    <property type="entry name" value="PDR_like"/>
    <property type="match status" value="1"/>
</dbReference>
<evidence type="ECO:0000313" key="4">
    <source>
        <dbReference type="Proteomes" id="UP000782519"/>
    </source>
</evidence>
<dbReference type="Pfam" id="PF00111">
    <property type="entry name" value="Fer2"/>
    <property type="match status" value="1"/>
</dbReference>
<evidence type="ECO:0000313" key="3">
    <source>
        <dbReference type="EMBL" id="MBI5129202.1"/>
    </source>
</evidence>
<dbReference type="Gene3D" id="2.40.30.10">
    <property type="entry name" value="Translation factors"/>
    <property type="match status" value="1"/>
</dbReference>
<dbReference type="SUPFAM" id="SSF63380">
    <property type="entry name" value="Riboflavin synthase domain-like"/>
    <property type="match status" value="1"/>
</dbReference>
<dbReference type="EMBL" id="JACRJB010000019">
    <property type="protein sequence ID" value="MBI5129202.1"/>
    <property type="molecule type" value="Genomic_DNA"/>
</dbReference>
<dbReference type="CDD" id="cd00207">
    <property type="entry name" value="fer2"/>
    <property type="match status" value="1"/>
</dbReference>
<dbReference type="SUPFAM" id="SSF54292">
    <property type="entry name" value="2Fe-2S ferredoxin-like"/>
    <property type="match status" value="1"/>
</dbReference>
<dbReference type="InterPro" id="IPR012675">
    <property type="entry name" value="Beta-grasp_dom_sf"/>
</dbReference>
<sequence>MRFAEHWSSATVVATRDLAPTIREIVLKPDAPAAAWAPGSHVNVALLIDGRPERRSYSLVPSAADGTLRIAVRLADDSRGGSRAMWALQAGHRLEITNPTSLFEIDWTRRHYCLIAGGIGVTPMLGIAAALARKGLAPSMHYAVKSRGDAALLDELTALLGDRLAIHAGDDGARLDLGATFRALPDDAIAVLCGPLRMLEAARLAWSEAGRAPIDLCFETFGSSGRLPTSDFRVRIASTGNEIVVPRDRSMLDALNAAGYEVISDCQRGECGVCAIDVTAVDGEIDHRDVFFSPHEKQQSGKMCACVSRARGTVTVDTLYRPDQLPAREALDA</sequence>
<dbReference type="InterPro" id="IPR017938">
    <property type="entry name" value="Riboflavin_synthase-like_b-brl"/>
</dbReference>
<dbReference type="Proteomes" id="UP000782519">
    <property type="component" value="Unassembled WGS sequence"/>
</dbReference>
<dbReference type="PRINTS" id="PR00409">
    <property type="entry name" value="PHDIOXRDTASE"/>
</dbReference>
<dbReference type="PROSITE" id="PS51384">
    <property type="entry name" value="FAD_FR"/>
    <property type="match status" value="1"/>
</dbReference>
<dbReference type="InterPro" id="IPR006058">
    <property type="entry name" value="2Fe2S_fd_BS"/>
</dbReference>
<evidence type="ECO:0000259" key="1">
    <source>
        <dbReference type="PROSITE" id="PS51085"/>
    </source>
</evidence>
<feature type="domain" description="2Fe-2S ferredoxin-type" evidence="1">
    <location>
        <begin position="232"/>
        <end position="322"/>
    </location>
</feature>
<evidence type="ECO:0000259" key="2">
    <source>
        <dbReference type="PROSITE" id="PS51384"/>
    </source>
</evidence>
<dbReference type="GO" id="GO:0016491">
    <property type="term" value="F:oxidoreductase activity"/>
    <property type="evidence" value="ECO:0007669"/>
    <property type="project" value="InterPro"/>
</dbReference>
<dbReference type="PROSITE" id="PS51085">
    <property type="entry name" value="2FE2S_FER_2"/>
    <property type="match status" value="1"/>
</dbReference>